<feature type="compositionally biased region" description="Polar residues" evidence="1">
    <location>
        <begin position="66"/>
        <end position="84"/>
    </location>
</feature>
<feature type="region of interest" description="Disordered" evidence="1">
    <location>
        <begin position="220"/>
        <end position="242"/>
    </location>
</feature>
<reference evidence="2" key="1">
    <citation type="journal article" date="2020" name="Stud. Mycol.">
        <title>101 Dothideomycetes genomes: a test case for predicting lifestyles and emergence of pathogens.</title>
        <authorList>
            <person name="Haridas S."/>
            <person name="Albert R."/>
            <person name="Binder M."/>
            <person name="Bloem J."/>
            <person name="Labutti K."/>
            <person name="Salamov A."/>
            <person name="Andreopoulos B."/>
            <person name="Baker S."/>
            <person name="Barry K."/>
            <person name="Bills G."/>
            <person name="Bluhm B."/>
            <person name="Cannon C."/>
            <person name="Castanera R."/>
            <person name="Culley D."/>
            <person name="Daum C."/>
            <person name="Ezra D."/>
            <person name="Gonzalez J."/>
            <person name="Henrissat B."/>
            <person name="Kuo A."/>
            <person name="Liang C."/>
            <person name="Lipzen A."/>
            <person name="Lutzoni F."/>
            <person name="Magnuson J."/>
            <person name="Mondo S."/>
            <person name="Nolan M."/>
            <person name="Ohm R."/>
            <person name="Pangilinan J."/>
            <person name="Park H.-J."/>
            <person name="Ramirez L."/>
            <person name="Alfaro M."/>
            <person name="Sun H."/>
            <person name="Tritt A."/>
            <person name="Yoshinaga Y."/>
            <person name="Zwiers L.-H."/>
            <person name="Turgeon B."/>
            <person name="Goodwin S."/>
            <person name="Spatafora J."/>
            <person name="Crous P."/>
            <person name="Grigoriev I."/>
        </authorList>
    </citation>
    <scope>NUCLEOTIDE SEQUENCE</scope>
    <source>
        <strain evidence="2">CBS 627.86</strain>
    </source>
</reference>
<feature type="compositionally biased region" description="Basic and acidic residues" evidence="1">
    <location>
        <begin position="89"/>
        <end position="98"/>
    </location>
</feature>
<evidence type="ECO:0000313" key="3">
    <source>
        <dbReference type="Proteomes" id="UP000799770"/>
    </source>
</evidence>
<feature type="region of interest" description="Disordered" evidence="1">
    <location>
        <begin position="45"/>
        <end position="138"/>
    </location>
</feature>
<proteinExistence type="predicted"/>
<dbReference type="AlphaFoldDB" id="A0A6A5ZFP4"/>
<dbReference type="Proteomes" id="UP000799770">
    <property type="component" value="Unassembled WGS sequence"/>
</dbReference>
<feature type="region of interest" description="Disordered" evidence="1">
    <location>
        <begin position="152"/>
        <end position="203"/>
    </location>
</feature>
<dbReference type="EMBL" id="ML977317">
    <property type="protein sequence ID" value="KAF2118302.1"/>
    <property type="molecule type" value="Genomic_DNA"/>
</dbReference>
<evidence type="ECO:0000256" key="1">
    <source>
        <dbReference type="SAM" id="MobiDB-lite"/>
    </source>
</evidence>
<gene>
    <name evidence="2" type="ORF">BDV96DRAFT_381939</name>
</gene>
<organism evidence="2 3">
    <name type="scientific">Lophiotrema nucula</name>
    <dbReference type="NCBI Taxonomy" id="690887"/>
    <lineage>
        <taxon>Eukaryota</taxon>
        <taxon>Fungi</taxon>
        <taxon>Dikarya</taxon>
        <taxon>Ascomycota</taxon>
        <taxon>Pezizomycotina</taxon>
        <taxon>Dothideomycetes</taxon>
        <taxon>Pleosporomycetidae</taxon>
        <taxon>Pleosporales</taxon>
        <taxon>Lophiotremataceae</taxon>
        <taxon>Lophiotrema</taxon>
    </lineage>
</organism>
<protein>
    <submittedName>
        <fullName evidence="2">Uncharacterized protein</fullName>
    </submittedName>
</protein>
<sequence>MGIVDRVKNAVEVGRDEYHRRLDAGTARQRHGNRGRYIYDRHVVPEEDWSDSPQRHPLTAPADIYTQKQHQDQGARSTTKQPAPSLSPRVDDKNRPMRSEMAACVRAGEYAQGRRRSAHEVGNGTQGEPHTHLHDQSLTGQPASNLAIQDDARHTEPQQPSRKQSPTVEQARAKENTHQQPLFSDGDSDSDSDEERTRGSLVWTSPSKVGMWIDDVNEQTGSMTTELDRTSSRQRNSSSGRLRPSEAWMVHNTAPVSVDELTEMFMENMDLAPDEEVGDQPPRQGTRTVYQRELEPAARSRGLVPTTSKKARKKYRGKDFGGYLPDIME</sequence>
<evidence type="ECO:0000313" key="2">
    <source>
        <dbReference type="EMBL" id="KAF2118302.1"/>
    </source>
</evidence>
<name>A0A6A5ZFP4_9PLEO</name>
<keyword evidence="3" id="KW-1185">Reference proteome</keyword>
<feature type="compositionally biased region" description="Polar residues" evidence="1">
    <location>
        <begin position="157"/>
        <end position="168"/>
    </location>
</feature>
<accession>A0A6A5ZFP4</accession>